<dbReference type="AlphaFoldDB" id="A0A063BND6"/>
<dbReference type="RefSeq" id="XP_042995533.1">
    <property type="nucleotide sequence ID" value="XM_043139599.1"/>
</dbReference>
<dbReference type="STRING" id="1159556.A0A063BND6"/>
<dbReference type="EMBL" id="CP072754">
    <property type="protein sequence ID" value="QUC17860.1"/>
    <property type="molecule type" value="Genomic_DNA"/>
</dbReference>
<reference evidence="3" key="3">
    <citation type="submission" date="2020-03" db="EMBL/GenBank/DDBJ databases">
        <title>A mixture of massive structural variations and highly conserved coding sequences in Ustilaginoidea virens genome.</title>
        <authorList>
            <person name="Zhang K."/>
            <person name="Zhao Z."/>
            <person name="Zhang Z."/>
            <person name="Li Y."/>
            <person name="Hsiang T."/>
            <person name="Sun W."/>
        </authorList>
    </citation>
    <scope>NUCLEOTIDE SEQUENCE</scope>
    <source>
        <strain evidence="3">UV-8b</strain>
    </source>
</reference>
<dbReference type="OrthoDB" id="5415241at2759"/>
<dbReference type="Proteomes" id="UP000054053">
    <property type="component" value="Unassembled WGS sequence"/>
</dbReference>
<dbReference type="PANTHER" id="PTHR42342:SF1">
    <property type="entry name" value="STATIONARY PHASE PROTEIN 5"/>
    <property type="match status" value="1"/>
</dbReference>
<feature type="region of interest" description="Disordered" evidence="1">
    <location>
        <begin position="345"/>
        <end position="375"/>
    </location>
</feature>
<protein>
    <submittedName>
        <fullName evidence="2">Uncharacterized protein</fullName>
    </submittedName>
</protein>
<evidence type="ECO:0000313" key="3">
    <source>
        <dbReference type="EMBL" id="QUC17860.1"/>
    </source>
</evidence>
<evidence type="ECO:0000313" key="5">
    <source>
        <dbReference type="Proteomes" id="UP000054053"/>
    </source>
</evidence>
<accession>A0A063BND6</accession>
<dbReference type="EMBL" id="BBTG02000034">
    <property type="protein sequence ID" value="GAO17799.1"/>
    <property type="molecule type" value="Genomic_DNA"/>
</dbReference>
<dbReference type="GO" id="GO:0070628">
    <property type="term" value="F:proteasome binding"/>
    <property type="evidence" value="ECO:0007669"/>
    <property type="project" value="InterPro"/>
</dbReference>
<sequence length="440" mass="48334">MASQGAVWGPAALRLFRVATTKASKALRNRLADVAKPFQGQVQARGGCTGRQPIRSAALFKQHKRTSRWLPTVPARCMNLVIRRYFRSEHTLNTRFDRSKLPSSNTSRRLAQFSGRAPFASTLRPNLTGGAMPRTAGGYSLGGSARYFSHTPAASAQVVQNVSQAVRAFFLSGQKVRYNGAGPHGEHQYRAISKIEDEVMTKLSSSPRPVLGSFIDFRISPIITAVGPLAGSTSAFTFPDFDASPATRPATLDMAGFLDVLFADFQRGLHDLAKTESDIRRLSAVGALRISLERSDRIRVHFPGVGALAVEQLCDEIGIQRGIVGQDAGFDGNVGAHDALKFPFAPEFERTTSPPDGTARSLKGRELDSGETSSEDDLSLRDVFVYEFQYEDSWMSDMEGYESMSPSPTLGEKHYSKDYEGFEGIYRFLEECDQAKGRLR</sequence>
<dbReference type="Proteomes" id="UP000027002">
    <property type="component" value="Chromosome 2"/>
</dbReference>
<organism evidence="2 5">
    <name type="scientific">Ustilaginoidea virens</name>
    <name type="common">Rice false smut fungus</name>
    <name type="synonym">Villosiclava virens</name>
    <dbReference type="NCBI Taxonomy" id="1159556"/>
    <lineage>
        <taxon>Eukaryota</taxon>
        <taxon>Fungi</taxon>
        <taxon>Dikarya</taxon>
        <taxon>Ascomycota</taxon>
        <taxon>Pezizomycotina</taxon>
        <taxon>Sordariomycetes</taxon>
        <taxon>Hypocreomycetidae</taxon>
        <taxon>Hypocreales</taxon>
        <taxon>Clavicipitaceae</taxon>
        <taxon>Ustilaginoidea</taxon>
    </lineage>
</organism>
<proteinExistence type="predicted"/>
<dbReference type="PANTHER" id="PTHR42342">
    <property type="entry name" value="STATIONARY PHASE PROTEIN 5"/>
    <property type="match status" value="1"/>
</dbReference>
<dbReference type="InterPro" id="IPR038816">
    <property type="entry name" value="Stationary_phase_5"/>
</dbReference>
<evidence type="ECO:0000313" key="2">
    <source>
        <dbReference type="EMBL" id="GAO17799.1"/>
    </source>
</evidence>
<reference evidence="5" key="2">
    <citation type="journal article" date="2016" name="Genome Announc.">
        <title>Genome sequence of Ustilaginoidea virens IPU010, a rice pathogenic fungus causing false smut.</title>
        <authorList>
            <person name="Kumagai T."/>
            <person name="Ishii T."/>
            <person name="Terai G."/>
            <person name="Umemura M."/>
            <person name="Machida M."/>
            <person name="Asai K."/>
        </authorList>
    </citation>
    <scope>NUCLEOTIDE SEQUENCE [LARGE SCALE GENOMIC DNA]</scope>
    <source>
        <strain evidence="5">IPU010</strain>
    </source>
</reference>
<reference evidence="2" key="1">
    <citation type="journal article" date="2016" name="Genome Announc.">
        <title>Genome Sequence of Ustilaginoidea virens IPU010, a Rice Pathogenic Fungus Causing False Smut.</title>
        <authorList>
            <person name="Kumagai T."/>
            <person name="Ishii T."/>
            <person name="Terai G."/>
            <person name="Umemura M."/>
            <person name="Machida M."/>
            <person name="Asai K."/>
        </authorList>
    </citation>
    <scope>NUCLEOTIDE SEQUENCE [LARGE SCALE GENOMIC DNA]</scope>
    <source>
        <strain evidence="2">IPU010</strain>
    </source>
</reference>
<evidence type="ECO:0000256" key="1">
    <source>
        <dbReference type="SAM" id="MobiDB-lite"/>
    </source>
</evidence>
<dbReference type="GeneID" id="66062879"/>
<dbReference type="GO" id="GO:0043248">
    <property type="term" value="P:proteasome assembly"/>
    <property type="evidence" value="ECO:0007669"/>
    <property type="project" value="TreeGrafter"/>
</dbReference>
<dbReference type="KEGG" id="uvi:66062879"/>
<gene>
    <name evidence="3" type="ORF">UV8b_02101</name>
    <name evidence="2" type="ORF">UVI_02049340</name>
</gene>
<evidence type="ECO:0000313" key="4">
    <source>
        <dbReference type="Proteomes" id="UP000027002"/>
    </source>
</evidence>
<keyword evidence="4" id="KW-1185">Reference proteome</keyword>
<dbReference type="HOGENOM" id="CLU_035164_0_0_1"/>
<name>A0A063BND6_USTVR</name>